<evidence type="ECO:0000313" key="2">
    <source>
        <dbReference type="EMBL" id="HIX67011.1"/>
    </source>
</evidence>
<dbReference type="CDD" id="cd07951">
    <property type="entry name" value="ED_3B_N_AMMECR1"/>
    <property type="match status" value="1"/>
</dbReference>
<comment type="caution">
    <text evidence="2">The sequence shown here is derived from an EMBL/GenBank/DDBJ whole genome shotgun (WGS) entry which is preliminary data.</text>
</comment>
<dbReference type="NCBIfam" id="TIGR04335">
    <property type="entry name" value="AmmeMemoSam_A"/>
    <property type="match status" value="1"/>
</dbReference>
<dbReference type="InterPro" id="IPR002733">
    <property type="entry name" value="AMMECR1_domain"/>
</dbReference>
<dbReference type="Pfam" id="PF02900">
    <property type="entry name" value="LigB"/>
    <property type="match status" value="1"/>
</dbReference>
<proteinExistence type="predicted"/>
<dbReference type="SUPFAM" id="SSF143447">
    <property type="entry name" value="AMMECR1-like"/>
    <property type="match status" value="1"/>
</dbReference>
<dbReference type="NCBIfam" id="TIGR00296">
    <property type="entry name" value="TIGR00296 family protein"/>
    <property type="match status" value="1"/>
</dbReference>
<name>A0A9D1WTW7_9FIRM</name>
<organism evidence="2 3">
    <name type="scientific">Candidatus Anaerostipes excrementavium</name>
    <dbReference type="NCBI Taxonomy" id="2838463"/>
    <lineage>
        <taxon>Bacteria</taxon>
        <taxon>Bacillati</taxon>
        <taxon>Bacillota</taxon>
        <taxon>Clostridia</taxon>
        <taxon>Lachnospirales</taxon>
        <taxon>Lachnospiraceae</taxon>
        <taxon>Anaerostipes</taxon>
    </lineage>
</organism>
<reference evidence="2" key="1">
    <citation type="journal article" date="2021" name="PeerJ">
        <title>Extensive microbial diversity within the chicken gut microbiome revealed by metagenomics and culture.</title>
        <authorList>
            <person name="Gilroy R."/>
            <person name="Ravi A."/>
            <person name="Getino M."/>
            <person name="Pursley I."/>
            <person name="Horton D.L."/>
            <person name="Alikhan N.F."/>
            <person name="Baker D."/>
            <person name="Gharbi K."/>
            <person name="Hall N."/>
            <person name="Watson M."/>
            <person name="Adriaenssens E.M."/>
            <person name="Foster-Nyarko E."/>
            <person name="Jarju S."/>
            <person name="Secka A."/>
            <person name="Antonio M."/>
            <person name="Oren A."/>
            <person name="Chaudhuri R.R."/>
            <person name="La Ragione R."/>
            <person name="Hildebrand F."/>
            <person name="Pallen M.J."/>
        </authorList>
    </citation>
    <scope>NUCLEOTIDE SEQUENCE</scope>
    <source>
        <strain evidence="2">CHK191-13928</strain>
    </source>
</reference>
<dbReference type="PANTHER" id="PTHR13016">
    <property type="entry name" value="AMMECR1 HOMOLOG"/>
    <property type="match status" value="1"/>
</dbReference>
<feature type="domain" description="AMMECR1" evidence="1">
    <location>
        <begin position="291"/>
        <end position="462"/>
    </location>
</feature>
<gene>
    <name evidence="2" type="primary">amrA</name>
    <name evidence="2" type="ORF">H9735_02645</name>
</gene>
<accession>A0A9D1WTW7</accession>
<evidence type="ECO:0000259" key="1">
    <source>
        <dbReference type="PROSITE" id="PS51112"/>
    </source>
</evidence>
<dbReference type="InterPro" id="IPR023473">
    <property type="entry name" value="AMMECR1"/>
</dbReference>
<evidence type="ECO:0000313" key="3">
    <source>
        <dbReference type="Proteomes" id="UP000886721"/>
    </source>
</evidence>
<protein>
    <submittedName>
        <fullName evidence="2">AmmeMemoRadiSam system protein A</fullName>
    </submittedName>
</protein>
<dbReference type="InterPro" id="IPR027485">
    <property type="entry name" value="AMMECR1_N"/>
</dbReference>
<dbReference type="EMBL" id="DXEM01000007">
    <property type="protein sequence ID" value="HIX67011.1"/>
    <property type="molecule type" value="Genomic_DNA"/>
</dbReference>
<dbReference type="GO" id="GO:0008198">
    <property type="term" value="F:ferrous iron binding"/>
    <property type="evidence" value="ECO:0007669"/>
    <property type="project" value="InterPro"/>
</dbReference>
<dbReference type="InterPro" id="IPR027623">
    <property type="entry name" value="AmmeMemoSam_A"/>
</dbReference>
<dbReference type="AlphaFoldDB" id="A0A9D1WTW7"/>
<dbReference type="Pfam" id="PF01871">
    <property type="entry name" value="AMMECR1"/>
    <property type="match status" value="1"/>
</dbReference>
<dbReference type="GO" id="GO:0016702">
    <property type="term" value="F:oxidoreductase activity, acting on single donors with incorporation of molecular oxygen, incorporation of two atoms of oxygen"/>
    <property type="evidence" value="ECO:0007669"/>
    <property type="project" value="UniProtKB-ARBA"/>
</dbReference>
<dbReference type="PROSITE" id="PS51112">
    <property type="entry name" value="AMMECR1"/>
    <property type="match status" value="1"/>
</dbReference>
<reference evidence="2" key="2">
    <citation type="submission" date="2021-04" db="EMBL/GenBank/DDBJ databases">
        <authorList>
            <person name="Gilroy R."/>
        </authorList>
    </citation>
    <scope>NUCLEOTIDE SEQUENCE</scope>
    <source>
        <strain evidence="2">CHK191-13928</strain>
    </source>
</reference>
<dbReference type="InterPro" id="IPR004183">
    <property type="entry name" value="Xdiol_dOase_suB"/>
</dbReference>
<dbReference type="Proteomes" id="UP000886721">
    <property type="component" value="Unassembled WGS sequence"/>
</dbReference>
<sequence length="462" mass="52041">MAVIGAVMVPHPPLIIPEVGRGEEKEIQKTIDAYRQAAQEVAALQPETIIVTTPHSIMYGDYFHISPGVGAKGDFGQFRSPEVKIQVKYDTIFAEELSLEADEHGFMAGTLGERDPRLDHGTMIPLYFINQAYTDYQAVRIGLSGLSFADHYTLGQYIQETANRLGRRTIIVASGDLSHRLKEDGPYGYREEGPEYDRETMELMGEADFGRLFDFSEEFCQKAGECGHRSFLIMAGALDRMKVSAQKLSYEGPFGVGYGVCTYRTEGIDDSRNFKDRHFKRELRKAQEKKEQEDAYVRLARKSLEGYMLKHTPISVPKDLPEEFLSRKAGVFVSLKKDGRLRGCIGTIAPTTGSVAEEIIQNAVSAGTKDYRFPQVAYEELPYLEYSVDVLGEPEEIDSPDQLDVKKYGLIVTKGRKRGLLLPDLEGVDTIEDQIMITKQKAGINPDDEDVKMERFQVIRYR</sequence>
<dbReference type="Gene3D" id="3.30.700.20">
    <property type="entry name" value="Hypothetical protein ph0010, domain 1"/>
    <property type="match status" value="1"/>
</dbReference>
<dbReference type="PANTHER" id="PTHR13016:SF0">
    <property type="entry name" value="AMME SYNDROME CANDIDATE GENE 1 PROTEIN"/>
    <property type="match status" value="1"/>
</dbReference>
<dbReference type="InterPro" id="IPR036071">
    <property type="entry name" value="AMMECR1_dom_sf"/>
</dbReference>
<dbReference type="SUPFAM" id="SSF53213">
    <property type="entry name" value="LigB-like"/>
    <property type="match status" value="1"/>
</dbReference>
<dbReference type="Gene3D" id="3.40.830.10">
    <property type="entry name" value="LigB-like"/>
    <property type="match status" value="1"/>
</dbReference>